<evidence type="ECO:0000256" key="1">
    <source>
        <dbReference type="SAM" id="MobiDB-lite"/>
    </source>
</evidence>
<feature type="region of interest" description="Disordered" evidence="1">
    <location>
        <begin position="1"/>
        <end position="29"/>
    </location>
</feature>
<evidence type="ECO:0000313" key="2">
    <source>
        <dbReference type="EMBL" id="AFM22884.1"/>
    </source>
</evidence>
<sequence length="67" mass="7533">MKPALAGLRSEVSHARRGVRSGGDLPGPAMNKLLDVTRMKAHWYHILEREMSQKVPRMDTSPDFTNS</sequence>
<accession>I4BZZ3</accession>
<gene>
    <name evidence="2" type="ordered locus">Desti_0138</name>
</gene>
<evidence type="ECO:0000313" key="3">
    <source>
        <dbReference type="Proteomes" id="UP000006055"/>
    </source>
</evidence>
<organism evidence="2 3">
    <name type="scientific">Desulfomonile tiedjei (strain ATCC 49306 / DSM 6799 / DCB-1)</name>
    <dbReference type="NCBI Taxonomy" id="706587"/>
    <lineage>
        <taxon>Bacteria</taxon>
        <taxon>Pseudomonadati</taxon>
        <taxon>Thermodesulfobacteriota</taxon>
        <taxon>Desulfomonilia</taxon>
        <taxon>Desulfomonilales</taxon>
        <taxon>Desulfomonilaceae</taxon>
        <taxon>Desulfomonile</taxon>
    </lineage>
</organism>
<name>I4BZZ3_DESTA</name>
<keyword evidence="3" id="KW-1185">Reference proteome</keyword>
<dbReference type="EMBL" id="CP003360">
    <property type="protein sequence ID" value="AFM22884.1"/>
    <property type="molecule type" value="Genomic_DNA"/>
</dbReference>
<dbReference type="KEGG" id="dti:Desti_0138"/>
<dbReference type="Proteomes" id="UP000006055">
    <property type="component" value="Chromosome"/>
</dbReference>
<proteinExistence type="predicted"/>
<dbReference type="AlphaFoldDB" id="I4BZZ3"/>
<reference evidence="3" key="1">
    <citation type="submission" date="2012-06" db="EMBL/GenBank/DDBJ databases">
        <title>Complete sequence of chromosome of Desulfomonile tiedjei DSM 6799.</title>
        <authorList>
            <person name="Lucas S."/>
            <person name="Copeland A."/>
            <person name="Lapidus A."/>
            <person name="Glavina del Rio T."/>
            <person name="Dalin E."/>
            <person name="Tice H."/>
            <person name="Bruce D."/>
            <person name="Goodwin L."/>
            <person name="Pitluck S."/>
            <person name="Peters L."/>
            <person name="Ovchinnikova G."/>
            <person name="Zeytun A."/>
            <person name="Lu M."/>
            <person name="Kyrpides N."/>
            <person name="Mavromatis K."/>
            <person name="Ivanova N."/>
            <person name="Brettin T."/>
            <person name="Detter J.C."/>
            <person name="Han C."/>
            <person name="Larimer F."/>
            <person name="Land M."/>
            <person name="Hauser L."/>
            <person name="Markowitz V."/>
            <person name="Cheng J.-F."/>
            <person name="Hugenholtz P."/>
            <person name="Woyke T."/>
            <person name="Wu D."/>
            <person name="Spring S."/>
            <person name="Schroeder M."/>
            <person name="Brambilla E."/>
            <person name="Klenk H.-P."/>
            <person name="Eisen J.A."/>
        </authorList>
    </citation>
    <scope>NUCLEOTIDE SEQUENCE [LARGE SCALE GENOMIC DNA]</scope>
    <source>
        <strain evidence="3">ATCC 49306 / DSM 6799 / DCB-1</strain>
    </source>
</reference>
<dbReference type="HOGENOM" id="CLU_2805519_0_0_7"/>
<dbReference type="STRING" id="706587.Desti_0138"/>
<protein>
    <submittedName>
        <fullName evidence="2">Uncharacterized protein</fullName>
    </submittedName>
</protein>